<dbReference type="InterPro" id="IPR001967">
    <property type="entry name" value="Peptidase_S11_N"/>
</dbReference>
<dbReference type="GO" id="GO:0071555">
    <property type="term" value="P:cell wall organization"/>
    <property type="evidence" value="ECO:0007669"/>
    <property type="project" value="UniProtKB-KW"/>
</dbReference>
<name>A0A2G9XCP9_UNCKA</name>
<dbReference type="Proteomes" id="UP000231388">
    <property type="component" value="Unassembled WGS sequence"/>
</dbReference>
<protein>
    <recommendedName>
        <fullName evidence="11">Peptidase S11 D-alanyl-D-alanine carboxypeptidase A N-terminal domain-containing protein</fullName>
    </recommendedName>
</protein>
<sequence length="321" mass="34938">MKKNKPSISIFGVFITIVSISAFSYAVFYRIKNLPVENIAPSPPLQAEVITDNAESVVLGEKVEEPKKEVEKLAPPPQVTALSYIIYDIRKGEVAAESNSDLILPPASTTKIMTALVALEEYSISDVLPIPKGCLKLPGTQAYLSEGDFLSVESLLYALLLPSASDAACVLASGRNNPSEFLAKMNKKAGELGLKHTNFDNVIGLDSDSDSHYSTASDLLLIAKEALENQELMKIVGTKYYEVPSYDSARTYTVRNTNELLFSLPGTIGIKTGTTEKAGAGLVYAYKNTSKYKEAIIIVMGSREDSRFSDAKALLDWYLTL</sequence>
<evidence type="ECO:0000256" key="3">
    <source>
        <dbReference type="ARBA" id="ARBA00022801"/>
    </source>
</evidence>
<dbReference type="AlphaFoldDB" id="A0A2G9XCP9"/>
<accession>A0A2G9XCP9</accession>
<keyword evidence="6" id="KW-0961">Cell wall biogenesis/degradation</keyword>
<evidence type="ECO:0000259" key="11">
    <source>
        <dbReference type="Pfam" id="PF00768"/>
    </source>
</evidence>
<organism evidence="12 13">
    <name type="scientific">candidate division WWE3 bacterium CG23_combo_of_CG06-09_8_20_14_all_40_14</name>
    <dbReference type="NCBI Taxonomy" id="1975095"/>
    <lineage>
        <taxon>Bacteria</taxon>
        <taxon>Katanobacteria</taxon>
    </lineage>
</organism>
<dbReference type="GO" id="GO:0009252">
    <property type="term" value="P:peptidoglycan biosynthetic process"/>
    <property type="evidence" value="ECO:0007669"/>
    <property type="project" value="UniProtKB-KW"/>
</dbReference>
<dbReference type="GO" id="GO:0008360">
    <property type="term" value="P:regulation of cell shape"/>
    <property type="evidence" value="ECO:0007669"/>
    <property type="project" value="UniProtKB-KW"/>
</dbReference>
<evidence type="ECO:0000256" key="5">
    <source>
        <dbReference type="ARBA" id="ARBA00022984"/>
    </source>
</evidence>
<evidence type="ECO:0000256" key="7">
    <source>
        <dbReference type="PIRSR" id="PIRSR618044-1"/>
    </source>
</evidence>
<keyword evidence="2" id="KW-0732">Signal</keyword>
<comment type="similarity">
    <text evidence="1 9">Belongs to the peptidase S11 family.</text>
</comment>
<keyword evidence="5" id="KW-0573">Peptidoglycan synthesis</keyword>
<comment type="caution">
    <text evidence="12">The sequence shown here is derived from an EMBL/GenBank/DDBJ whole genome shotgun (WGS) entry which is preliminary data.</text>
</comment>
<feature type="active site" description="Acyl-ester intermediate" evidence="7">
    <location>
        <position position="108"/>
    </location>
</feature>
<dbReference type="EMBL" id="PCQY01000010">
    <property type="protein sequence ID" value="PIP04755.1"/>
    <property type="molecule type" value="Genomic_DNA"/>
</dbReference>
<dbReference type="InterPro" id="IPR018044">
    <property type="entry name" value="Peptidase_S11"/>
</dbReference>
<feature type="active site" description="Proton acceptor" evidence="7">
    <location>
        <position position="111"/>
    </location>
</feature>
<evidence type="ECO:0000313" key="13">
    <source>
        <dbReference type="Proteomes" id="UP000231388"/>
    </source>
</evidence>
<dbReference type="GO" id="GO:0006508">
    <property type="term" value="P:proteolysis"/>
    <property type="evidence" value="ECO:0007669"/>
    <property type="project" value="InterPro"/>
</dbReference>
<keyword evidence="3" id="KW-0378">Hydrolase</keyword>
<dbReference type="SUPFAM" id="SSF56601">
    <property type="entry name" value="beta-lactamase/transpeptidase-like"/>
    <property type="match status" value="1"/>
</dbReference>
<dbReference type="InterPro" id="IPR012338">
    <property type="entry name" value="Beta-lactam/transpept-like"/>
</dbReference>
<dbReference type="Gene3D" id="3.40.710.10">
    <property type="entry name" value="DD-peptidase/beta-lactamase superfamily"/>
    <property type="match status" value="1"/>
</dbReference>
<proteinExistence type="inferred from homology"/>
<dbReference type="PANTHER" id="PTHR21581:SF6">
    <property type="entry name" value="TRAFFICKING PROTEIN PARTICLE COMPLEX SUBUNIT 12"/>
    <property type="match status" value="1"/>
</dbReference>
<keyword evidence="10" id="KW-0812">Transmembrane</keyword>
<dbReference type="Pfam" id="PF00768">
    <property type="entry name" value="Peptidase_S11"/>
    <property type="match status" value="1"/>
</dbReference>
<dbReference type="PRINTS" id="PR00725">
    <property type="entry name" value="DADACBPTASE1"/>
</dbReference>
<dbReference type="PANTHER" id="PTHR21581">
    <property type="entry name" value="D-ALANYL-D-ALANINE CARBOXYPEPTIDASE"/>
    <property type="match status" value="1"/>
</dbReference>
<gene>
    <name evidence="12" type="ORF">COX53_00705</name>
</gene>
<reference evidence="12 13" key="1">
    <citation type="submission" date="2017-09" db="EMBL/GenBank/DDBJ databases">
        <title>Depth-based differentiation of microbial function through sediment-hosted aquifers and enrichment of novel symbionts in the deep terrestrial subsurface.</title>
        <authorList>
            <person name="Probst A.J."/>
            <person name="Ladd B."/>
            <person name="Jarett J.K."/>
            <person name="Geller-Mcgrath D.E."/>
            <person name="Sieber C.M."/>
            <person name="Emerson J.B."/>
            <person name="Anantharaman K."/>
            <person name="Thomas B.C."/>
            <person name="Malmstrom R."/>
            <person name="Stieglmeier M."/>
            <person name="Klingl A."/>
            <person name="Woyke T."/>
            <person name="Ryan C.M."/>
            <person name="Banfield J.F."/>
        </authorList>
    </citation>
    <scope>NUCLEOTIDE SEQUENCE [LARGE SCALE GENOMIC DNA]</scope>
    <source>
        <strain evidence="12">CG23_combo_of_CG06-09_8_20_14_all_40_14</strain>
    </source>
</reference>
<evidence type="ECO:0000256" key="2">
    <source>
        <dbReference type="ARBA" id="ARBA00022729"/>
    </source>
</evidence>
<evidence type="ECO:0000313" key="12">
    <source>
        <dbReference type="EMBL" id="PIP04755.1"/>
    </source>
</evidence>
<evidence type="ECO:0000256" key="1">
    <source>
        <dbReference type="ARBA" id="ARBA00007164"/>
    </source>
</evidence>
<evidence type="ECO:0000256" key="8">
    <source>
        <dbReference type="PIRSR" id="PIRSR618044-2"/>
    </source>
</evidence>
<evidence type="ECO:0000256" key="9">
    <source>
        <dbReference type="RuleBase" id="RU004016"/>
    </source>
</evidence>
<feature type="binding site" evidence="8">
    <location>
        <position position="271"/>
    </location>
    <ligand>
        <name>substrate</name>
    </ligand>
</feature>
<keyword evidence="10" id="KW-1133">Transmembrane helix</keyword>
<evidence type="ECO:0000256" key="6">
    <source>
        <dbReference type="ARBA" id="ARBA00023316"/>
    </source>
</evidence>
<dbReference type="GO" id="GO:0009002">
    <property type="term" value="F:serine-type D-Ala-D-Ala carboxypeptidase activity"/>
    <property type="evidence" value="ECO:0007669"/>
    <property type="project" value="InterPro"/>
</dbReference>
<feature type="domain" description="Peptidase S11 D-alanyl-D-alanine carboxypeptidase A N-terminal" evidence="11">
    <location>
        <begin position="74"/>
        <end position="302"/>
    </location>
</feature>
<keyword evidence="4" id="KW-0133">Cell shape</keyword>
<evidence type="ECO:0000256" key="10">
    <source>
        <dbReference type="SAM" id="Phobius"/>
    </source>
</evidence>
<feature type="active site" evidence="7">
    <location>
        <position position="163"/>
    </location>
</feature>
<keyword evidence="10" id="KW-0472">Membrane</keyword>
<feature type="transmembrane region" description="Helical" evidence="10">
    <location>
        <begin position="7"/>
        <end position="28"/>
    </location>
</feature>
<evidence type="ECO:0000256" key="4">
    <source>
        <dbReference type="ARBA" id="ARBA00022960"/>
    </source>
</evidence>